<sequence>MTALCHPVVFACGFLNCKVVFKAPDTTGPAKTADEYFNHVANHVQANHNWSYSTYFRNLMRQPGVDDAWKNRSNKGVKLRWQRHTSSVLREILETRHIPDVGLFVDWAVKLGSKPFCTPTSPVPTGLPDALYLPVLKHCEYGANSAPEPPYQPNASPGSPQVPDSLPNRSADFDFSAYPAPSASI</sequence>
<dbReference type="GeneID" id="87926256"/>
<name>A0ABR0H7B2_9PEZI</name>
<comment type="caution">
    <text evidence="2">The sequence shown here is derived from an EMBL/GenBank/DDBJ whole genome shotgun (WGS) entry which is preliminary data.</text>
</comment>
<protein>
    <submittedName>
        <fullName evidence="2">Uncharacterized protein</fullName>
    </submittedName>
</protein>
<gene>
    <name evidence="2" type="ORF">QC763_0080570</name>
</gene>
<dbReference type="EMBL" id="JAFFHB010000007">
    <property type="protein sequence ID" value="KAK4663925.1"/>
    <property type="molecule type" value="Genomic_DNA"/>
</dbReference>
<organism evidence="2 3">
    <name type="scientific">Podospora pseudopauciseta</name>
    <dbReference type="NCBI Taxonomy" id="2093780"/>
    <lineage>
        <taxon>Eukaryota</taxon>
        <taxon>Fungi</taxon>
        <taxon>Dikarya</taxon>
        <taxon>Ascomycota</taxon>
        <taxon>Pezizomycotina</taxon>
        <taxon>Sordariomycetes</taxon>
        <taxon>Sordariomycetidae</taxon>
        <taxon>Sordariales</taxon>
        <taxon>Podosporaceae</taxon>
        <taxon>Podospora</taxon>
    </lineage>
</organism>
<evidence type="ECO:0000313" key="2">
    <source>
        <dbReference type="EMBL" id="KAK4663925.1"/>
    </source>
</evidence>
<accession>A0ABR0H7B2</accession>
<keyword evidence="3" id="KW-1185">Reference proteome</keyword>
<dbReference type="Proteomes" id="UP001326199">
    <property type="component" value="Unassembled WGS sequence"/>
</dbReference>
<proteinExistence type="predicted"/>
<evidence type="ECO:0000313" key="3">
    <source>
        <dbReference type="Proteomes" id="UP001326199"/>
    </source>
</evidence>
<feature type="region of interest" description="Disordered" evidence="1">
    <location>
        <begin position="144"/>
        <end position="185"/>
    </location>
</feature>
<dbReference type="RefSeq" id="XP_062763891.1">
    <property type="nucleotide sequence ID" value="XM_062906096.1"/>
</dbReference>
<evidence type="ECO:0000256" key="1">
    <source>
        <dbReference type="SAM" id="MobiDB-lite"/>
    </source>
</evidence>
<reference evidence="2 3" key="1">
    <citation type="journal article" date="2023" name="bioRxiv">
        <title>High-quality genome assemblies of four members of thePodospora anserinaspecies complex.</title>
        <authorList>
            <person name="Ament-Velasquez S.L."/>
            <person name="Vogan A.A."/>
            <person name="Wallerman O."/>
            <person name="Hartmann F."/>
            <person name="Gautier V."/>
            <person name="Silar P."/>
            <person name="Giraud T."/>
            <person name="Johannesson H."/>
        </authorList>
    </citation>
    <scope>NUCLEOTIDE SEQUENCE [LARGE SCALE GENOMIC DNA]</scope>
    <source>
        <strain evidence="2 3">CBS 411.78</strain>
    </source>
</reference>